<evidence type="ECO:0000256" key="3">
    <source>
        <dbReference type="ARBA" id="ARBA00023136"/>
    </source>
</evidence>
<evidence type="ECO:0000313" key="7">
    <source>
        <dbReference type="Proteomes" id="UP000698222"/>
    </source>
</evidence>
<dbReference type="Gene3D" id="3.40.190.10">
    <property type="entry name" value="Periplasmic binding protein-like II"/>
    <property type="match status" value="1"/>
</dbReference>
<reference evidence="6 7" key="1">
    <citation type="submission" date="2021-03" db="EMBL/GenBank/DDBJ databases">
        <title>Sequencing the genomes of 1000 actinobacteria strains.</title>
        <authorList>
            <person name="Klenk H.-P."/>
        </authorList>
    </citation>
    <scope>NUCLEOTIDE SEQUENCE [LARGE SCALE GENOMIC DNA]</scope>
    <source>
        <strain evidence="6 7">DSM 14564</strain>
    </source>
</reference>
<dbReference type="EMBL" id="JAGIOC010000001">
    <property type="protein sequence ID" value="MBP2409708.1"/>
    <property type="molecule type" value="Genomic_DNA"/>
</dbReference>
<organism evidence="6 7">
    <name type="scientific">Brachybacterium fresconis</name>
    <dbReference type="NCBI Taxonomy" id="173363"/>
    <lineage>
        <taxon>Bacteria</taxon>
        <taxon>Bacillati</taxon>
        <taxon>Actinomycetota</taxon>
        <taxon>Actinomycetes</taxon>
        <taxon>Micrococcales</taxon>
        <taxon>Dermabacteraceae</taxon>
        <taxon>Brachybacterium</taxon>
    </lineage>
</organism>
<evidence type="ECO:0000313" key="6">
    <source>
        <dbReference type="EMBL" id="MBP2409708.1"/>
    </source>
</evidence>
<keyword evidence="6" id="KW-0813">Transport</keyword>
<accession>A0ABS4YP30</accession>
<evidence type="ECO:0000256" key="2">
    <source>
        <dbReference type="ARBA" id="ARBA00022729"/>
    </source>
</evidence>
<keyword evidence="5" id="KW-0449">Lipoprotein</keyword>
<dbReference type="InterPro" id="IPR006059">
    <property type="entry name" value="SBP"/>
</dbReference>
<keyword evidence="1" id="KW-1003">Cell membrane</keyword>
<dbReference type="Proteomes" id="UP000698222">
    <property type="component" value="Unassembled WGS sequence"/>
</dbReference>
<evidence type="ECO:0000256" key="1">
    <source>
        <dbReference type="ARBA" id="ARBA00022475"/>
    </source>
</evidence>
<protein>
    <submittedName>
        <fullName evidence="6">Multiple sugar transport system substrate-binding protein</fullName>
    </submittedName>
</protein>
<dbReference type="InterPro" id="IPR050490">
    <property type="entry name" value="Bact_solute-bd_prot1"/>
</dbReference>
<name>A0ABS4YP30_9MICO</name>
<proteinExistence type="predicted"/>
<keyword evidence="7" id="KW-1185">Reference proteome</keyword>
<dbReference type="PANTHER" id="PTHR43649">
    <property type="entry name" value="ARABINOSE-BINDING PROTEIN-RELATED"/>
    <property type="match status" value="1"/>
</dbReference>
<keyword evidence="4" id="KW-0564">Palmitate</keyword>
<dbReference type="RefSeq" id="WP_209892148.1">
    <property type="nucleotide sequence ID" value="NZ_BAAAJV010000006.1"/>
</dbReference>
<evidence type="ECO:0000256" key="5">
    <source>
        <dbReference type="ARBA" id="ARBA00023288"/>
    </source>
</evidence>
<sequence>MLTRRGLVAGGALGGLLLLSGCGLRPTGGPTVPSGPIAADGELEGSIRFQTWNLRSGYLDYFQGLIDEFVTAHPATAIDWVDQPADGYADSLQVDAANLDLPDVINVAPDLALPLARAGLLLDLSEARPQAAEAYLDGAWQDYTYEAADGSFAYPWYLNTGPTYYNRSLFADAGLDPDAPPETWDDLLDQALVMGDAAQGEYYMIGQLPVIADFGLYGVPLMDDAEERFIFDDDLAVGFVERFREAYERQGLLPDATVLTATTAGERFQSGQVAFSPGSAYDLENFKENAPQLYENLGISSAITNTGHANMTSQGIAVSSRTEHPEVAIAFAEFVTGAEKQTEFSRLVNVFPSTVGALEDPYFTEEDGADGTHVRVISAAQVEDARNHQPVVWTEEMRIELQRQLSDAVVGRTSARDALEASVSQANRLIGASS</sequence>
<dbReference type="PANTHER" id="PTHR43649:SF33">
    <property type="entry name" value="POLYGALACTURONAN_RHAMNOGALACTURONAN-BINDING PROTEIN YTCQ"/>
    <property type="match status" value="1"/>
</dbReference>
<keyword evidence="6" id="KW-0762">Sugar transport</keyword>
<keyword evidence="3" id="KW-0472">Membrane</keyword>
<dbReference type="PROSITE" id="PS51257">
    <property type="entry name" value="PROKAR_LIPOPROTEIN"/>
    <property type="match status" value="1"/>
</dbReference>
<evidence type="ECO:0000256" key="4">
    <source>
        <dbReference type="ARBA" id="ARBA00023139"/>
    </source>
</evidence>
<dbReference type="SUPFAM" id="SSF53850">
    <property type="entry name" value="Periplasmic binding protein-like II"/>
    <property type="match status" value="1"/>
</dbReference>
<dbReference type="Pfam" id="PF01547">
    <property type="entry name" value="SBP_bac_1"/>
    <property type="match status" value="1"/>
</dbReference>
<keyword evidence="2" id="KW-0732">Signal</keyword>
<gene>
    <name evidence="6" type="ORF">JOF44_002611</name>
</gene>
<comment type="caution">
    <text evidence="6">The sequence shown here is derived from an EMBL/GenBank/DDBJ whole genome shotgun (WGS) entry which is preliminary data.</text>
</comment>